<reference evidence="7 8" key="1">
    <citation type="journal article" date="2008" name="Int. J. Syst. Evol. Microbiol.">
        <title>Amphritea japonica sp. nov. and Amphritea balenae sp. nov., isolated from the sediment adjacent to sperm whale carcasses off Kagoshima, Japan.</title>
        <authorList>
            <person name="Miyazaki M."/>
            <person name="Nogi Y."/>
            <person name="Fujiwara Y."/>
            <person name="Kawato M."/>
            <person name="Nagahama T."/>
            <person name="Kubokawa K."/>
            <person name="Horikoshi K."/>
        </authorList>
    </citation>
    <scope>NUCLEOTIDE SEQUENCE [LARGE SCALE GENOMIC DNA]</scope>
    <source>
        <strain evidence="7 8">ATCC BAA-1530</strain>
    </source>
</reference>
<dbReference type="PROSITE" id="PS50895">
    <property type="entry name" value="SURF1"/>
    <property type="match status" value="1"/>
</dbReference>
<evidence type="ECO:0000256" key="6">
    <source>
        <dbReference type="RuleBase" id="RU363076"/>
    </source>
</evidence>
<gene>
    <name evidence="7" type="ORF">AMJAP_3047</name>
</gene>
<dbReference type="InterPro" id="IPR002994">
    <property type="entry name" value="Surf1/Shy1"/>
</dbReference>
<keyword evidence="3 6" id="KW-0812">Transmembrane</keyword>
<dbReference type="Pfam" id="PF02104">
    <property type="entry name" value="SURF1"/>
    <property type="match status" value="1"/>
</dbReference>
<dbReference type="RefSeq" id="WP_019623191.1">
    <property type="nucleotide sequence ID" value="NZ_AP014545.1"/>
</dbReference>
<evidence type="ECO:0000256" key="5">
    <source>
        <dbReference type="ARBA" id="ARBA00023136"/>
    </source>
</evidence>
<proteinExistence type="inferred from homology"/>
<feature type="transmembrane region" description="Helical" evidence="6">
    <location>
        <begin position="12"/>
        <end position="31"/>
    </location>
</feature>
<dbReference type="PANTHER" id="PTHR23427">
    <property type="entry name" value="SURFEIT LOCUS PROTEIN"/>
    <property type="match status" value="1"/>
</dbReference>
<evidence type="ECO:0000256" key="1">
    <source>
        <dbReference type="ARBA" id="ARBA00004370"/>
    </source>
</evidence>
<evidence type="ECO:0000256" key="3">
    <source>
        <dbReference type="ARBA" id="ARBA00022692"/>
    </source>
</evidence>
<dbReference type="PANTHER" id="PTHR23427:SF2">
    <property type="entry name" value="SURFEIT LOCUS PROTEIN 1"/>
    <property type="match status" value="1"/>
</dbReference>
<name>A0A7R6SUF9_9GAMM</name>
<accession>A0A7R6SUF9</accession>
<keyword evidence="4 6" id="KW-1133">Transmembrane helix</keyword>
<keyword evidence="5 6" id="KW-0472">Membrane</keyword>
<dbReference type="OrthoDB" id="9789940at2"/>
<dbReference type="CDD" id="cd06662">
    <property type="entry name" value="SURF1"/>
    <property type="match status" value="1"/>
</dbReference>
<feature type="transmembrane region" description="Helical" evidence="6">
    <location>
        <begin position="206"/>
        <end position="228"/>
    </location>
</feature>
<sequence>MSKAQGVPLSKLLIGTLALLFIPLLTGLGLWQLERAEEKRQLLNQWNSVPEVLNELPRPEGANGLRVSLSGRFNTDVIYLLDNRTRNGRSGYEVIMPFIPEGSSVTALVNLGWIAASSYREELPQIAFPIEVRRVTGRVVTPKRVMQLSPDYWGLDEAVRIQQLDMLRLAERHPGLYPAVIRSDTALLPELTVGWQVVNITPDRHLGYAVQWFGLAIVLLSGCVWLALHQDKGGTYG</sequence>
<dbReference type="EMBL" id="AP014545">
    <property type="protein sequence ID" value="BBB27632.1"/>
    <property type="molecule type" value="Genomic_DNA"/>
</dbReference>
<dbReference type="Proteomes" id="UP000595663">
    <property type="component" value="Chromosome"/>
</dbReference>
<comment type="subcellular location">
    <subcellularLocation>
        <location evidence="6">Cell membrane</location>
        <topology evidence="6">Multi-pass membrane protein</topology>
    </subcellularLocation>
    <subcellularLocation>
        <location evidence="1">Membrane</location>
    </subcellularLocation>
</comment>
<evidence type="ECO:0000313" key="7">
    <source>
        <dbReference type="EMBL" id="BBB27632.1"/>
    </source>
</evidence>
<evidence type="ECO:0000256" key="2">
    <source>
        <dbReference type="ARBA" id="ARBA00007165"/>
    </source>
</evidence>
<dbReference type="GO" id="GO:0005886">
    <property type="term" value="C:plasma membrane"/>
    <property type="evidence" value="ECO:0007669"/>
    <property type="project" value="UniProtKB-SubCell"/>
</dbReference>
<organism evidence="7 8">
    <name type="scientific">Amphritea japonica ATCC BAA-1530</name>
    <dbReference type="NCBI Taxonomy" id="1278309"/>
    <lineage>
        <taxon>Bacteria</taxon>
        <taxon>Pseudomonadati</taxon>
        <taxon>Pseudomonadota</taxon>
        <taxon>Gammaproteobacteria</taxon>
        <taxon>Oceanospirillales</taxon>
        <taxon>Oceanospirillaceae</taxon>
        <taxon>Amphritea</taxon>
    </lineage>
</organism>
<keyword evidence="6" id="KW-1003">Cell membrane</keyword>
<evidence type="ECO:0000313" key="8">
    <source>
        <dbReference type="Proteomes" id="UP000595663"/>
    </source>
</evidence>
<comment type="similarity">
    <text evidence="2 6">Belongs to the SURF1 family.</text>
</comment>
<protein>
    <recommendedName>
        <fullName evidence="6">SURF1-like protein</fullName>
    </recommendedName>
</protein>
<evidence type="ECO:0000256" key="4">
    <source>
        <dbReference type="ARBA" id="ARBA00022989"/>
    </source>
</evidence>
<keyword evidence="8" id="KW-1185">Reference proteome</keyword>
<dbReference type="KEGG" id="ajp:AMJAP_3047"/>
<dbReference type="InterPro" id="IPR045214">
    <property type="entry name" value="Surf1/Surf4"/>
</dbReference>
<dbReference type="AlphaFoldDB" id="A0A7R6SUF9"/>